<evidence type="ECO:0000256" key="2">
    <source>
        <dbReference type="ARBA" id="ARBA00005184"/>
    </source>
</evidence>
<keyword evidence="8 12" id="KW-0063">Aspartyl esterase</keyword>
<dbReference type="SMART" id="SM00856">
    <property type="entry name" value="PMEI"/>
    <property type="match status" value="1"/>
</dbReference>
<dbReference type="InterPro" id="IPR006501">
    <property type="entry name" value="Pectinesterase_inhib_dom"/>
</dbReference>
<dbReference type="InterPro" id="IPR011050">
    <property type="entry name" value="Pectin_lyase_fold/virulence"/>
</dbReference>
<keyword evidence="9" id="KW-0961">Cell wall biogenesis/degradation</keyword>
<organism evidence="16 17">
    <name type="scientific">Rehmannia glutinosa</name>
    <name type="common">Chinese foxglove</name>
    <dbReference type="NCBI Taxonomy" id="99300"/>
    <lineage>
        <taxon>Eukaryota</taxon>
        <taxon>Viridiplantae</taxon>
        <taxon>Streptophyta</taxon>
        <taxon>Embryophyta</taxon>
        <taxon>Tracheophyta</taxon>
        <taxon>Spermatophyta</taxon>
        <taxon>Magnoliopsida</taxon>
        <taxon>eudicotyledons</taxon>
        <taxon>Gunneridae</taxon>
        <taxon>Pentapetalae</taxon>
        <taxon>asterids</taxon>
        <taxon>lamiids</taxon>
        <taxon>Lamiales</taxon>
        <taxon>Orobanchaceae</taxon>
        <taxon>Rehmannieae</taxon>
        <taxon>Rehmannia</taxon>
    </lineage>
</organism>
<feature type="transmembrane region" description="Helical" evidence="14">
    <location>
        <begin position="25"/>
        <end position="48"/>
    </location>
</feature>
<comment type="subcellular location">
    <subcellularLocation>
        <location evidence="1">Secreted</location>
    </subcellularLocation>
</comment>
<evidence type="ECO:0000256" key="4">
    <source>
        <dbReference type="ARBA" id="ARBA00007786"/>
    </source>
</evidence>
<evidence type="ECO:0000313" key="16">
    <source>
        <dbReference type="EMBL" id="KAK6147538.1"/>
    </source>
</evidence>
<dbReference type="InterPro" id="IPR000070">
    <property type="entry name" value="Pectinesterase_cat"/>
</dbReference>
<evidence type="ECO:0000259" key="15">
    <source>
        <dbReference type="SMART" id="SM00856"/>
    </source>
</evidence>
<reference evidence="16 17" key="1">
    <citation type="journal article" date="2021" name="Comput. Struct. Biotechnol. J.">
        <title>De novo genome assembly of the potent medicinal plant Rehmannia glutinosa using nanopore technology.</title>
        <authorList>
            <person name="Ma L."/>
            <person name="Dong C."/>
            <person name="Song C."/>
            <person name="Wang X."/>
            <person name="Zheng X."/>
            <person name="Niu Y."/>
            <person name="Chen S."/>
            <person name="Feng W."/>
        </authorList>
    </citation>
    <scope>NUCLEOTIDE SEQUENCE [LARGE SCALE GENOMIC DNA]</scope>
    <source>
        <strain evidence="16">DH-2019</strain>
    </source>
</reference>
<evidence type="ECO:0000256" key="10">
    <source>
        <dbReference type="ARBA" id="ARBA00047928"/>
    </source>
</evidence>
<evidence type="ECO:0000256" key="1">
    <source>
        <dbReference type="ARBA" id="ARBA00004613"/>
    </source>
</evidence>
<dbReference type="InterPro" id="IPR035513">
    <property type="entry name" value="Invertase/methylesterase_inhib"/>
</dbReference>
<dbReference type="NCBIfam" id="TIGR01614">
    <property type="entry name" value="PME_inhib"/>
    <property type="match status" value="1"/>
</dbReference>
<dbReference type="InterPro" id="IPR012334">
    <property type="entry name" value="Pectin_lyas_fold"/>
</dbReference>
<evidence type="ECO:0000256" key="7">
    <source>
        <dbReference type="ARBA" id="ARBA00022801"/>
    </source>
</evidence>
<comment type="similarity">
    <text evidence="3">In the N-terminal section; belongs to the PMEI family.</text>
</comment>
<dbReference type="InterPro" id="IPR033131">
    <property type="entry name" value="Pectinesterase_Asp_AS"/>
</dbReference>
<dbReference type="SUPFAM" id="SSF101148">
    <property type="entry name" value="Plant invertase/pectin methylesterase inhibitor"/>
    <property type="match status" value="1"/>
</dbReference>
<comment type="catalytic activity">
    <reaction evidence="10 12">
        <text>[(1-&gt;4)-alpha-D-galacturonosyl methyl ester](n) + n H2O = [(1-&gt;4)-alpha-D-galacturonosyl](n) + n methanol + n H(+)</text>
        <dbReference type="Rhea" id="RHEA:22380"/>
        <dbReference type="Rhea" id="RHEA-COMP:14570"/>
        <dbReference type="Rhea" id="RHEA-COMP:14573"/>
        <dbReference type="ChEBI" id="CHEBI:15377"/>
        <dbReference type="ChEBI" id="CHEBI:15378"/>
        <dbReference type="ChEBI" id="CHEBI:17790"/>
        <dbReference type="ChEBI" id="CHEBI:140522"/>
        <dbReference type="ChEBI" id="CHEBI:140523"/>
        <dbReference type="EC" id="3.1.1.11"/>
    </reaction>
</comment>
<evidence type="ECO:0000256" key="3">
    <source>
        <dbReference type="ARBA" id="ARBA00006027"/>
    </source>
</evidence>
<name>A0ABR0WIY9_REHGL</name>
<evidence type="ECO:0000256" key="13">
    <source>
        <dbReference type="SAM" id="MobiDB-lite"/>
    </source>
</evidence>
<dbReference type="PROSITE" id="PS00503">
    <property type="entry name" value="PECTINESTERASE_2"/>
    <property type="match status" value="1"/>
</dbReference>
<keyword evidence="17" id="KW-1185">Reference proteome</keyword>
<evidence type="ECO:0000256" key="6">
    <source>
        <dbReference type="ARBA" id="ARBA00022525"/>
    </source>
</evidence>
<feature type="domain" description="Pectinesterase inhibitor" evidence="15">
    <location>
        <begin position="74"/>
        <end position="224"/>
    </location>
</feature>
<feature type="compositionally biased region" description="Basic and acidic residues" evidence="13">
    <location>
        <begin position="597"/>
        <end position="606"/>
    </location>
</feature>
<sequence length="627" mass="69602">MAFQDFDQISQRRQAARKQKIRKRVIAAVVSSVVILLLAAACIGVILYKNNQKTASGPKTSIHPPPAAPKPINAAEREVKTACAGTDYTKTCEESLLKTIHNNASVQPKDILKASFAVASEEINKAIKKASDFKFDSPFKKAALEDCLVLLNDAIEELNSSVSSIEGMDLAEISTQTPDINNWLSAVLSYQETCVDGFPEGKEKAAMEKLLKSGKELGSNALAMVSQVFGILSKFQGRGGERKLLGLDGEGYPTWMSRENRRMLKADASVYTPNVTVAKDGSGNFTTISAALNAMPKKYTGRYVIYVKEGVYQENVVVNKTMVNVTMYGDGSQKSIVTGSKNYVDGVPTFQTATFAVLGDGFLAQSIGFRNTAGPEKHQAVALRVQADRSIFVNCRMEGYQDTLYVQTHRQFYRSCYITGTIDFIFGDAAAVFQNCMMYVRKPMESQKNIVTAQGRIDKRQTTGIVIQNCHILADDKLEPEKRNFKSYLGRPWKEYSRTVIMETQIGDLIEPEGWLEWNGDFALSTLYYAEFSNKGAGANTSGRVKWPGYKVIKRDEAMKFTVGPFLQVTDQQAEIKKMDSSNDTFKSANFDGLEQQEGKKSFESVEIFDSIKSDESEEEEEYMKDA</sequence>
<dbReference type="SUPFAM" id="SSF51126">
    <property type="entry name" value="Pectin lyase-like"/>
    <property type="match status" value="1"/>
</dbReference>
<keyword evidence="14" id="KW-1133">Transmembrane helix</keyword>
<dbReference type="Proteomes" id="UP001318860">
    <property type="component" value="Unassembled WGS sequence"/>
</dbReference>
<evidence type="ECO:0000256" key="12">
    <source>
        <dbReference type="RuleBase" id="RU000589"/>
    </source>
</evidence>
<dbReference type="CDD" id="cd15798">
    <property type="entry name" value="PMEI-like_3"/>
    <property type="match status" value="1"/>
</dbReference>
<dbReference type="Pfam" id="PF01095">
    <property type="entry name" value="Pectinesterase"/>
    <property type="match status" value="1"/>
</dbReference>
<comment type="pathway">
    <text evidence="2 12">Glycan metabolism; pectin degradation; 2-dehydro-3-deoxy-D-gluconate from pectin: step 1/5.</text>
</comment>
<keyword evidence="7 12" id="KW-0378">Hydrolase</keyword>
<feature type="region of interest" description="Disordered" evidence="13">
    <location>
        <begin position="580"/>
        <end position="606"/>
    </location>
</feature>
<keyword evidence="6" id="KW-0964">Secreted</keyword>
<dbReference type="Gene3D" id="1.20.140.40">
    <property type="entry name" value="Invertase/pectin methylesterase inhibitor family protein"/>
    <property type="match status" value="1"/>
</dbReference>
<evidence type="ECO:0000256" key="11">
    <source>
        <dbReference type="PROSITE-ProRule" id="PRU10040"/>
    </source>
</evidence>
<gene>
    <name evidence="16" type="ORF">DH2020_018450</name>
</gene>
<keyword evidence="14" id="KW-0812">Transmembrane</keyword>
<protein>
    <recommendedName>
        <fullName evidence="5 12">Pectinesterase</fullName>
        <ecNumber evidence="5 12">3.1.1.11</ecNumber>
    </recommendedName>
</protein>
<evidence type="ECO:0000256" key="5">
    <source>
        <dbReference type="ARBA" id="ARBA00013229"/>
    </source>
</evidence>
<feature type="active site" evidence="11">
    <location>
        <position position="423"/>
    </location>
</feature>
<dbReference type="Pfam" id="PF04043">
    <property type="entry name" value="PMEI"/>
    <property type="match status" value="1"/>
</dbReference>
<dbReference type="Gene3D" id="2.160.20.10">
    <property type="entry name" value="Single-stranded right-handed beta-helix, Pectin lyase-like"/>
    <property type="match status" value="1"/>
</dbReference>
<dbReference type="EC" id="3.1.1.11" evidence="5 12"/>
<evidence type="ECO:0000256" key="9">
    <source>
        <dbReference type="ARBA" id="ARBA00023316"/>
    </source>
</evidence>
<dbReference type="PANTHER" id="PTHR31707">
    <property type="entry name" value="PECTINESTERASE"/>
    <property type="match status" value="1"/>
</dbReference>
<keyword evidence="14" id="KW-0472">Membrane</keyword>
<comment type="caution">
    <text evidence="16">The sequence shown here is derived from an EMBL/GenBank/DDBJ whole genome shotgun (WGS) entry which is preliminary data.</text>
</comment>
<evidence type="ECO:0000256" key="8">
    <source>
        <dbReference type="ARBA" id="ARBA00023085"/>
    </source>
</evidence>
<evidence type="ECO:0000313" key="17">
    <source>
        <dbReference type="Proteomes" id="UP001318860"/>
    </source>
</evidence>
<evidence type="ECO:0000256" key="14">
    <source>
        <dbReference type="SAM" id="Phobius"/>
    </source>
</evidence>
<accession>A0ABR0WIY9</accession>
<proteinExistence type="inferred from homology"/>
<comment type="similarity">
    <text evidence="4">In the C-terminal section; belongs to the pectinesterase family.</text>
</comment>
<dbReference type="EMBL" id="JABTTQ020000010">
    <property type="protein sequence ID" value="KAK6147538.1"/>
    <property type="molecule type" value="Genomic_DNA"/>
</dbReference>